<feature type="transmembrane region" description="Helical" evidence="1">
    <location>
        <begin position="6"/>
        <end position="25"/>
    </location>
</feature>
<evidence type="ECO:0000313" key="3">
    <source>
        <dbReference type="Proteomes" id="UP000580250"/>
    </source>
</evidence>
<keyword evidence="1" id="KW-1133">Transmembrane helix</keyword>
<organism evidence="2 3">
    <name type="scientific">Meloidogyne enterolobii</name>
    <name type="common">Root-knot nematode worm</name>
    <name type="synonym">Meloidogyne mayaguensis</name>
    <dbReference type="NCBI Taxonomy" id="390850"/>
    <lineage>
        <taxon>Eukaryota</taxon>
        <taxon>Metazoa</taxon>
        <taxon>Ecdysozoa</taxon>
        <taxon>Nematoda</taxon>
        <taxon>Chromadorea</taxon>
        <taxon>Rhabditida</taxon>
        <taxon>Tylenchina</taxon>
        <taxon>Tylenchomorpha</taxon>
        <taxon>Tylenchoidea</taxon>
        <taxon>Meloidogynidae</taxon>
        <taxon>Meloidogyninae</taxon>
        <taxon>Meloidogyne</taxon>
    </lineage>
</organism>
<comment type="caution">
    <text evidence="2">The sequence shown here is derived from an EMBL/GenBank/DDBJ whole genome shotgun (WGS) entry which is preliminary data.</text>
</comment>
<proteinExistence type="predicted"/>
<keyword evidence="1" id="KW-0472">Membrane</keyword>
<dbReference type="AlphaFoldDB" id="A0A6V7VV70"/>
<gene>
    <name evidence="2" type="ORF">MENT_LOCUS30820</name>
</gene>
<name>A0A6V7VV70_MELEN</name>
<dbReference type="EMBL" id="CAJEWN010000329">
    <property type="protein sequence ID" value="CAD2178857.1"/>
    <property type="molecule type" value="Genomic_DNA"/>
</dbReference>
<accession>A0A6V7VV70</accession>
<evidence type="ECO:0000313" key="2">
    <source>
        <dbReference type="EMBL" id="CAD2178857.1"/>
    </source>
</evidence>
<dbReference type="Proteomes" id="UP000580250">
    <property type="component" value="Unassembled WGS sequence"/>
</dbReference>
<reference evidence="2 3" key="1">
    <citation type="submission" date="2020-08" db="EMBL/GenBank/DDBJ databases">
        <authorList>
            <person name="Koutsovoulos G."/>
            <person name="Danchin GJ E."/>
        </authorList>
    </citation>
    <scope>NUCLEOTIDE SEQUENCE [LARGE SCALE GENOMIC DNA]</scope>
</reference>
<sequence>MDLYIFIQHFVIVFIYLSAWIAQLFSINPAFFTKFLVVDCDCNCGGCFCVFEYSLPISSK</sequence>
<protein>
    <submittedName>
        <fullName evidence="2">Uncharacterized protein</fullName>
    </submittedName>
</protein>
<evidence type="ECO:0000256" key="1">
    <source>
        <dbReference type="SAM" id="Phobius"/>
    </source>
</evidence>
<keyword evidence="1" id="KW-0812">Transmembrane</keyword>